<protein>
    <submittedName>
        <fullName evidence="8">LacI family transcriptional regulator</fullName>
    </submittedName>
</protein>
<dbReference type="InterPro" id="IPR001761">
    <property type="entry name" value="Peripla_BP/Lac1_sug-bd_dom"/>
</dbReference>
<evidence type="ECO:0000313" key="11">
    <source>
        <dbReference type="Proteomes" id="UP000264056"/>
    </source>
</evidence>
<dbReference type="CDD" id="cd01392">
    <property type="entry name" value="HTH_LacI"/>
    <property type="match status" value="1"/>
</dbReference>
<gene>
    <name evidence="6" type="ORF">DDV21_009005</name>
    <name evidence="7" type="ORF">DDV22_07035</name>
    <name evidence="8" type="ORF">DDV23_07115</name>
</gene>
<dbReference type="Proteomes" id="UP000262901">
    <property type="component" value="Unassembled WGS sequence"/>
</dbReference>
<sequence>MKKHSIKDIAQLSGVSVATVSRVINNNGRFSEETRRKVLQVIEETGYHTNYNAKGLRMKRSYAIGIIVPDITNYFFAKLIENIEGLLFEKGYSAIICNTARNSQKEKSYLAMLENKGVDGMIIISGAEIFSFPSHEGKTPPYICIDREPESLSDTVFISSDHKDGAVQAANFLFDSGCRQPLILTHSLLTQTGQKRLQGFIQALADHQLDFQEQLNHISLDRDNPAAYDQAARFLTSHPEIDGIFAINDLLAIEIQNVIIQTGLNKRHYKIVGFDDSPMVSLTAPKISSIRQDIPKLAEISVEKILQLLQGSNDLGKMFSVPVQLIKR</sequence>
<dbReference type="GO" id="GO:0003700">
    <property type="term" value="F:DNA-binding transcription factor activity"/>
    <property type="evidence" value="ECO:0007669"/>
    <property type="project" value="TreeGrafter"/>
</dbReference>
<keyword evidence="3" id="KW-0238">DNA-binding</keyword>
<dbReference type="GO" id="GO:0000976">
    <property type="term" value="F:transcription cis-regulatory region binding"/>
    <property type="evidence" value="ECO:0007669"/>
    <property type="project" value="TreeGrafter"/>
</dbReference>
<dbReference type="Proteomes" id="UP000246115">
    <property type="component" value="Chromosome"/>
</dbReference>
<dbReference type="PRINTS" id="PR00036">
    <property type="entry name" value="HTHLACI"/>
</dbReference>
<proteinExistence type="predicted"/>
<keyword evidence="11" id="KW-1185">Reference proteome</keyword>
<dbReference type="Proteomes" id="UP000264056">
    <property type="component" value="Unassembled WGS sequence"/>
</dbReference>
<dbReference type="SUPFAM" id="SSF53822">
    <property type="entry name" value="Periplasmic binding protein-like I"/>
    <property type="match status" value="1"/>
</dbReference>
<dbReference type="CDD" id="cd06291">
    <property type="entry name" value="PBP1_Qymf-like"/>
    <property type="match status" value="1"/>
</dbReference>
<reference evidence="6" key="4">
    <citation type="journal article" date="2019" name="Int. J. Syst. Evol. Microbiol.">
        <title>Streptococcus chenjunshii sp. nov. isolated from feces of Tibetan antelopes.</title>
        <authorList>
            <person name="Tian Z."/>
            <person name="Lu S."/>
            <person name="Jin D."/>
            <person name="Yang J."/>
            <person name="Pu J."/>
            <person name="Lai X.H."/>
            <person name="Bai X.N."/>
            <person name="Wu X.M."/>
            <person name="Li J."/>
            <person name="Wang S."/>
            <person name="Xu J."/>
        </authorList>
    </citation>
    <scope>NUCLEOTIDE SEQUENCE</scope>
    <source>
        <strain evidence="6">Z15</strain>
    </source>
</reference>
<dbReference type="RefSeq" id="WP_116878418.1">
    <property type="nucleotide sequence ID" value="NZ_CP031733.1"/>
</dbReference>
<dbReference type="PROSITE" id="PS50932">
    <property type="entry name" value="HTH_LACI_2"/>
    <property type="match status" value="1"/>
</dbReference>
<evidence type="ECO:0000256" key="4">
    <source>
        <dbReference type="ARBA" id="ARBA00023163"/>
    </source>
</evidence>
<dbReference type="KEGG" id="schj:DDV21_009005"/>
<evidence type="ECO:0000313" key="7">
    <source>
        <dbReference type="EMBL" id="RFU50782.1"/>
    </source>
</evidence>
<reference evidence="7 11" key="1">
    <citation type="submission" date="2018-08" db="EMBL/GenBank/DDBJ databases">
        <title>Draft genome of Streptococcus sp .nov. Z2.</title>
        <authorList>
            <person name="Tian Z."/>
        </authorList>
    </citation>
    <scope>NUCLEOTIDE SEQUENCE [LARGE SCALE GENOMIC DNA]</scope>
    <source>
        <strain evidence="7 11">Z2</strain>
    </source>
</reference>
<dbReference type="Pfam" id="PF00356">
    <property type="entry name" value="LacI"/>
    <property type="match status" value="1"/>
</dbReference>
<dbReference type="InterPro" id="IPR010982">
    <property type="entry name" value="Lambda_DNA-bd_dom_sf"/>
</dbReference>
<evidence type="ECO:0000256" key="3">
    <source>
        <dbReference type="ARBA" id="ARBA00023125"/>
    </source>
</evidence>
<dbReference type="EMBL" id="QVQZ01000015">
    <property type="protein sequence ID" value="RFU52963.1"/>
    <property type="molecule type" value="Genomic_DNA"/>
</dbReference>
<dbReference type="Gene3D" id="3.40.50.2300">
    <property type="match status" value="2"/>
</dbReference>
<feature type="domain" description="HTH lacI-type" evidence="5">
    <location>
        <begin position="5"/>
        <end position="58"/>
    </location>
</feature>
<reference evidence="9" key="3">
    <citation type="submission" date="2018-08" db="EMBL/GenBank/DDBJ databases">
        <title>Streptococcus chenjunshii sp. nov., isolated from stools sample of the Tibetan antelope in the Qinghai-Tibet plateau, China.</title>
        <authorList>
            <person name="Tian Z."/>
        </authorList>
    </citation>
    <scope>NUCLEOTIDE SEQUENCE [LARGE SCALE GENOMIC DNA]</scope>
    <source>
        <strain evidence="9">Z15</strain>
    </source>
</reference>
<dbReference type="InterPro" id="IPR028082">
    <property type="entry name" value="Peripla_BP_I"/>
</dbReference>
<evidence type="ECO:0000313" key="10">
    <source>
        <dbReference type="Proteomes" id="UP000262901"/>
    </source>
</evidence>
<dbReference type="EMBL" id="QVQY01000017">
    <property type="protein sequence ID" value="RFU50782.1"/>
    <property type="molecule type" value="Genomic_DNA"/>
</dbReference>
<evidence type="ECO:0000256" key="2">
    <source>
        <dbReference type="ARBA" id="ARBA00023015"/>
    </source>
</evidence>
<evidence type="ECO:0000259" key="5">
    <source>
        <dbReference type="PROSITE" id="PS50932"/>
    </source>
</evidence>
<evidence type="ECO:0000313" key="8">
    <source>
        <dbReference type="EMBL" id="RFU52963.1"/>
    </source>
</evidence>
<dbReference type="PANTHER" id="PTHR30146:SF95">
    <property type="entry name" value="RIBOSE OPERON REPRESSOR"/>
    <property type="match status" value="1"/>
</dbReference>
<dbReference type="OrthoDB" id="9796186at2"/>
<reference evidence="8 10" key="2">
    <citation type="submission" date="2018-08" db="EMBL/GenBank/DDBJ databases">
        <title>Draft genome of Streptococcus sp. nov. Z1.</title>
        <authorList>
            <person name="Tian Z."/>
        </authorList>
    </citation>
    <scope>NUCLEOTIDE SEQUENCE [LARGE SCALE GENOMIC DNA]</scope>
    <source>
        <strain evidence="8">Z1</strain>
        <strain evidence="10">Z1(2018)</strain>
    </source>
</reference>
<keyword evidence="4" id="KW-0804">Transcription</keyword>
<evidence type="ECO:0000256" key="1">
    <source>
        <dbReference type="ARBA" id="ARBA00022491"/>
    </source>
</evidence>
<evidence type="ECO:0000313" key="6">
    <source>
        <dbReference type="EMBL" id="AXQ79210.1"/>
    </source>
</evidence>
<dbReference type="SUPFAM" id="SSF47413">
    <property type="entry name" value="lambda repressor-like DNA-binding domains"/>
    <property type="match status" value="1"/>
</dbReference>
<evidence type="ECO:0000313" key="9">
    <source>
        <dbReference type="Proteomes" id="UP000246115"/>
    </source>
</evidence>
<keyword evidence="1" id="KW-0678">Repressor</keyword>
<dbReference type="Gene3D" id="1.10.260.40">
    <property type="entry name" value="lambda repressor-like DNA-binding domains"/>
    <property type="match status" value="1"/>
</dbReference>
<dbReference type="PROSITE" id="PS00356">
    <property type="entry name" value="HTH_LACI_1"/>
    <property type="match status" value="1"/>
</dbReference>
<dbReference type="EMBL" id="CP031733">
    <property type="protein sequence ID" value="AXQ79210.1"/>
    <property type="molecule type" value="Genomic_DNA"/>
</dbReference>
<dbReference type="PANTHER" id="PTHR30146">
    <property type="entry name" value="LACI-RELATED TRANSCRIPTIONAL REPRESSOR"/>
    <property type="match status" value="1"/>
</dbReference>
<accession>A0A372KL28</accession>
<accession>A0A346NDW5</accession>
<dbReference type="AlphaFoldDB" id="A0A372KL28"/>
<dbReference type="Pfam" id="PF00532">
    <property type="entry name" value="Peripla_BP_1"/>
    <property type="match status" value="1"/>
</dbReference>
<dbReference type="InterPro" id="IPR000843">
    <property type="entry name" value="HTH_LacI"/>
</dbReference>
<dbReference type="SMART" id="SM00354">
    <property type="entry name" value="HTH_LACI"/>
    <property type="match status" value="1"/>
</dbReference>
<organism evidence="8 10">
    <name type="scientific">Streptococcus chenjunshii</name>
    <dbReference type="NCBI Taxonomy" id="2173853"/>
    <lineage>
        <taxon>Bacteria</taxon>
        <taxon>Bacillati</taxon>
        <taxon>Bacillota</taxon>
        <taxon>Bacilli</taxon>
        <taxon>Lactobacillales</taxon>
        <taxon>Streptococcaceae</taxon>
        <taxon>Streptococcus</taxon>
    </lineage>
</organism>
<name>A0A372KL28_9STRE</name>
<keyword evidence="2" id="KW-0805">Transcription regulation</keyword>